<reference evidence="3 4" key="1">
    <citation type="submission" date="2018-06" db="EMBL/GenBank/DDBJ databases">
        <authorList>
            <consortium name="Pathogen Informatics"/>
            <person name="Doyle S."/>
        </authorList>
    </citation>
    <scope>NUCLEOTIDE SEQUENCE [LARGE SCALE GENOMIC DNA]</scope>
    <source>
        <strain evidence="3 4">NCTC10526</strain>
    </source>
</reference>
<dbReference type="SUPFAM" id="SSF53474">
    <property type="entry name" value="alpha/beta-Hydrolases"/>
    <property type="match status" value="1"/>
</dbReference>
<organism evidence="3 4">
    <name type="scientific">Psychrobacter phenylpyruvicus</name>
    <dbReference type="NCBI Taxonomy" id="29432"/>
    <lineage>
        <taxon>Bacteria</taxon>
        <taxon>Pseudomonadati</taxon>
        <taxon>Pseudomonadota</taxon>
        <taxon>Gammaproteobacteria</taxon>
        <taxon>Moraxellales</taxon>
        <taxon>Moraxellaceae</taxon>
        <taxon>Psychrobacter</taxon>
    </lineage>
</organism>
<evidence type="ECO:0000313" key="4">
    <source>
        <dbReference type="Proteomes" id="UP000254123"/>
    </source>
</evidence>
<feature type="chain" id="PRO_5016780900" description="Alpha/beta hydrolase family" evidence="2">
    <location>
        <begin position="29"/>
        <end position="875"/>
    </location>
</feature>
<feature type="compositionally biased region" description="Low complexity" evidence="1">
    <location>
        <begin position="783"/>
        <end position="793"/>
    </location>
</feature>
<dbReference type="InterPro" id="IPR029058">
    <property type="entry name" value="AB_hydrolase_fold"/>
</dbReference>
<dbReference type="Gene3D" id="3.40.50.1820">
    <property type="entry name" value="alpha/beta hydrolase"/>
    <property type="match status" value="1"/>
</dbReference>
<sequence length="875" mass="97485">MAIFMHSNFKKSKLTTCLALASSILVMASCSTVSVSEQSSSRTIANNRGNIVTRATLSNKSTSQLLSVGMPEDQCLEDFNKCLSRVNKGILNKNNKEHLALLAELHLAKAKAIAESERCVQRITRPPIDPYYANAPMSDEQYADMLLYLRECNTAYRDNLLNAIKYSYAYLFYAQLNPRGTIDHKIKTKPNKLSTNLDIQTQDVYEAASDALIKQLYSNKDHTQQSDKITSFISPELVTDSKQSKINELDYANGIKYGQQIKVLNFTFPPIEEDKYLTNILMKKKEVERSASSGNDNDDDETVTDLDSSINQGVTTSIDLYLPNEPEYLQNTETHNKSIDELYASHDLSFSGLNSISEREGVGISYVTLFDERLDTSVKGLITSDNKKLNSENPLDRIHLTGNLLLTGVVLPHGTTLNEVLDSNSYDINFYNPHHTESINILGEPYYLAANFSASYGMWLAENRLDNVGYFNLLSKQQSLVLPQLFMLEPYDPNKRIIIMLHGLASSPATWISVTNDISSDNELRENYQVWQIFYPTNIPILENRYRIQELIESAYKINDPNSQHIASQNSVLIGHSMGAVIGRMLVSNENLQDNFHRLSQEQSTLRLSKLVSNELDKENVLNRLQLKQLKSVDTAVFISAPFRGTDFADRWFTQLLRRVVHLPLGFIQTITGNLASIASEGELASNPLGALYFQNGASQLSDKSSFMKLTSDLQIADDVTYHSIIANRDSDIYNGFMRLKLATAPSTSLSDETTPEVLTAGVSSLPTFAEEDEESTAKNADENSANSENNSEYSGKDTANNVEIEDITSNIAQTVTPAVSDGIVPYSSSHLAGAASETIIKGGHSIQDTPEAVLTLRKILHQHLKAHPIDKENK</sequence>
<accession>A0A379LKH1</accession>
<evidence type="ECO:0000256" key="1">
    <source>
        <dbReference type="SAM" id="MobiDB-lite"/>
    </source>
</evidence>
<evidence type="ECO:0000256" key="2">
    <source>
        <dbReference type="SAM" id="SignalP"/>
    </source>
</evidence>
<evidence type="ECO:0000313" key="3">
    <source>
        <dbReference type="EMBL" id="SUD91109.1"/>
    </source>
</evidence>
<keyword evidence="2" id="KW-0732">Signal</keyword>
<protein>
    <recommendedName>
        <fullName evidence="5">Alpha/beta hydrolase family</fullName>
    </recommendedName>
</protein>
<dbReference type="Proteomes" id="UP000254123">
    <property type="component" value="Unassembled WGS sequence"/>
</dbReference>
<proteinExistence type="predicted"/>
<dbReference type="EMBL" id="UGVC01000001">
    <property type="protein sequence ID" value="SUD91109.1"/>
    <property type="molecule type" value="Genomic_DNA"/>
</dbReference>
<gene>
    <name evidence="3" type="ORF">NCTC10526_01456</name>
</gene>
<keyword evidence="4" id="KW-1185">Reference proteome</keyword>
<feature type="region of interest" description="Disordered" evidence="1">
    <location>
        <begin position="768"/>
        <end position="797"/>
    </location>
</feature>
<name>A0A379LKH1_9GAMM</name>
<dbReference type="AlphaFoldDB" id="A0A379LKH1"/>
<evidence type="ECO:0008006" key="5">
    <source>
        <dbReference type="Google" id="ProtNLM"/>
    </source>
</evidence>
<dbReference type="STRING" id="1123034.GCA_000685805_00845"/>
<feature type="region of interest" description="Disordered" evidence="1">
    <location>
        <begin position="288"/>
        <end position="308"/>
    </location>
</feature>
<feature type="signal peptide" evidence="2">
    <location>
        <begin position="1"/>
        <end position="28"/>
    </location>
</feature>